<protein>
    <recommendedName>
        <fullName evidence="4">Ketoreductase domain-containing protein</fullName>
    </recommendedName>
</protein>
<dbReference type="PANTHER" id="PTHR44169:SF6">
    <property type="entry name" value="NADPH-DEPENDENT 1-ACYLDIHYDROXYACETONE PHOSPHATE REDUCTASE"/>
    <property type="match status" value="1"/>
</dbReference>
<dbReference type="Gene3D" id="3.40.50.720">
    <property type="entry name" value="NAD(P)-binding Rossmann-like Domain"/>
    <property type="match status" value="1"/>
</dbReference>
<name>A0A0C3H9R3_OIDMZ</name>
<dbReference type="SUPFAM" id="SSF51735">
    <property type="entry name" value="NAD(P)-binding Rossmann-fold domains"/>
    <property type="match status" value="1"/>
</dbReference>
<dbReference type="GO" id="GO:0004806">
    <property type="term" value="F:triacylglycerol lipase activity"/>
    <property type="evidence" value="ECO:0007669"/>
    <property type="project" value="TreeGrafter"/>
</dbReference>
<feature type="domain" description="Ketoreductase" evidence="4">
    <location>
        <begin position="7"/>
        <end position="187"/>
    </location>
</feature>
<dbReference type="InterPro" id="IPR036291">
    <property type="entry name" value="NAD(P)-bd_dom_sf"/>
</dbReference>
<dbReference type="OrthoDB" id="2102561at2759"/>
<evidence type="ECO:0000256" key="3">
    <source>
        <dbReference type="RuleBase" id="RU000363"/>
    </source>
</evidence>
<dbReference type="EMBL" id="KN832879">
    <property type="protein sequence ID" value="KIM99081.1"/>
    <property type="molecule type" value="Genomic_DNA"/>
</dbReference>
<dbReference type="Proteomes" id="UP000054321">
    <property type="component" value="Unassembled WGS sequence"/>
</dbReference>
<dbReference type="InParanoid" id="A0A0C3H9R3"/>
<dbReference type="AlphaFoldDB" id="A0A0C3H9R3"/>
<dbReference type="STRING" id="913774.A0A0C3H9R3"/>
<evidence type="ECO:0000313" key="5">
    <source>
        <dbReference type="EMBL" id="KIM99081.1"/>
    </source>
</evidence>
<dbReference type="PANTHER" id="PTHR44169">
    <property type="entry name" value="NADPH-DEPENDENT 1-ACYLDIHYDROXYACETONE PHOSPHATE REDUCTASE"/>
    <property type="match status" value="1"/>
</dbReference>
<reference evidence="5 6" key="1">
    <citation type="submission" date="2014-04" db="EMBL/GenBank/DDBJ databases">
        <authorList>
            <consortium name="DOE Joint Genome Institute"/>
            <person name="Kuo A."/>
            <person name="Martino E."/>
            <person name="Perotto S."/>
            <person name="Kohler A."/>
            <person name="Nagy L.G."/>
            <person name="Floudas D."/>
            <person name="Copeland A."/>
            <person name="Barry K.W."/>
            <person name="Cichocki N."/>
            <person name="Veneault-Fourrey C."/>
            <person name="LaButti K."/>
            <person name="Lindquist E.A."/>
            <person name="Lipzen A."/>
            <person name="Lundell T."/>
            <person name="Morin E."/>
            <person name="Murat C."/>
            <person name="Sun H."/>
            <person name="Tunlid A."/>
            <person name="Henrissat B."/>
            <person name="Grigoriev I.V."/>
            <person name="Hibbett D.S."/>
            <person name="Martin F."/>
            <person name="Nordberg H.P."/>
            <person name="Cantor M.N."/>
            <person name="Hua S.X."/>
        </authorList>
    </citation>
    <scope>NUCLEOTIDE SEQUENCE [LARGE SCALE GENOMIC DNA]</scope>
    <source>
        <strain evidence="5 6">Zn</strain>
    </source>
</reference>
<organism evidence="5 6">
    <name type="scientific">Oidiodendron maius (strain Zn)</name>
    <dbReference type="NCBI Taxonomy" id="913774"/>
    <lineage>
        <taxon>Eukaryota</taxon>
        <taxon>Fungi</taxon>
        <taxon>Dikarya</taxon>
        <taxon>Ascomycota</taxon>
        <taxon>Pezizomycotina</taxon>
        <taxon>Leotiomycetes</taxon>
        <taxon>Leotiomycetes incertae sedis</taxon>
        <taxon>Myxotrichaceae</taxon>
        <taxon>Oidiodendron</taxon>
    </lineage>
</organism>
<dbReference type="Pfam" id="PF00106">
    <property type="entry name" value="adh_short"/>
    <property type="match status" value="1"/>
</dbReference>
<accession>A0A0C3H9R3</accession>
<keyword evidence="2" id="KW-0560">Oxidoreductase</keyword>
<dbReference type="HOGENOM" id="CLU_010194_2_9_1"/>
<gene>
    <name evidence="5" type="ORF">OIDMADRAFT_166708</name>
</gene>
<evidence type="ECO:0000313" key="6">
    <source>
        <dbReference type="Proteomes" id="UP000054321"/>
    </source>
</evidence>
<proteinExistence type="inferred from homology"/>
<dbReference type="SMART" id="SM00822">
    <property type="entry name" value="PKS_KR"/>
    <property type="match status" value="1"/>
</dbReference>
<keyword evidence="6" id="KW-1185">Reference proteome</keyword>
<dbReference type="PRINTS" id="PR00080">
    <property type="entry name" value="SDRFAMILY"/>
</dbReference>
<dbReference type="GO" id="GO:0005811">
    <property type="term" value="C:lipid droplet"/>
    <property type="evidence" value="ECO:0007669"/>
    <property type="project" value="TreeGrafter"/>
</dbReference>
<sequence length="283" mass="30336">MTTSSKQSVLITGCSEGGIGYALAKEFQSRGLHVFATARTKSKMTSLEDLLGVTLLSLDVTSTSSIAAAVQTVKLQTDGRLTYLVNNSGSQYLSPILDADIDMAKEMFEVNVWGVVAVTKAFAPLIVKDKGTVVNIASVAGCLNPPWMGLYAASKSCVATISEVLRLEMKPLGVDVVTVITGAIETNLFANAPEQQRLPEDSLYKAAEEKIALRATGKDVTQRSKREDFARDLVKDILRGASGKVYRGAMASSIRFASTYIPTSVLDKIIAKDTGLDKINSME</sequence>
<dbReference type="GO" id="GO:0000140">
    <property type="term" value="F:acylglycerone-phosphate reductase (NADP+) activity"/>
    <property type="evidence" value="ECO:0007669"/>
    <property type="project" value="TreeGrafter"/>
</dbReference>
<dbReference type="InterPro" id="IPR002347">
    <property type="entry name" value="SDR_fam"/>
</dbReference>
<dbReference type="GO" id="GO:0006654">
    <property type="term" value="P:phosphatidic acid biosynthetic process"/>
    <property type="evidence" value="ECO:0007669"/>
    <property type="project" value="TreeGrafter"/>
</dbReference>
<comment type="similarity">
    <text evidence="1 3">Belongs to the short-chain dehydrogenases/reductases (SDR) family.</text>
</comment>
<dbReference type="InterPro" id="IPR057326">
    <property type="entry name" value="KR_dom"/>
</dbReference>
<evidence type="ECO:0000256" key="1">
    <source>
        <dbReference type="ARBA" id="ARBA00006484"/>
    </source>
</evidence>
<reference evidence="6" key="2">
    <citation type="submission" date="2015-01" db="EMBL/GenBank/DDBJ databases">
        <title>Evolutionary Origins and Diversification of the Mycorrhizal Mutualists.</title>
        <authorList>
            <consortium name="DOE Joint Genome Institute"/>
            <consortium name="Mycorrhizal Genomics Consortium"/>
            <person name="Kohler A."/>
            <person name="Kuo A."/>
            <person name="Nagy L.G."/>
            <person name="Floudas D."/>
            <person name="Copeland A."/>
            <person name="Barry K.W."/>
            <person name="Cichocki N."/>
            <person name="Veneault-Fourrey C."/>
            <person name="LaButti K."/>
            <person name="Lindquist E.A."/>
            <person name="Lipzen A."/>
            <person name="Lundell T."/>
            <person name="Morin E."/>
            <person name="Murat C."/>
            <person name="Riley R."/>
            <person name="Ohm R."/>
            <person name="Sun H."/>
            <person name="Tunlid A."/>
            <person name="Henrissat B."/>
            <person name="Grigoriev I.V."/>
            <person name="Hibbett D.S."/>
            <person name="Martin F."/>
        </authorList>
    </citation>
    <scope>NUCLEOTIDE SEQUENCE [LARGE SCALE GENOMIC DNA]</scope>
    <source>
        <strain evidence="6">Zn</strain>
    </source>
</reference>
<dbReference type="GO" id="GO:0019433">
    <property type="term" value="P:triglyceride catabolic process"/>
    <property type="evidence" value="ECO:0007669"/>
    <property type="project" value="TreeGrafter"/>
</dbReference>
<evidence type="ECO:0000256" key="2">
    <source>
        <dbReference type="ARBA" id="ARBA00023002"/>
    </source>
</evidence>
<evidence type="ECO:0000259" key="4">
    <source>
        <dbReference type="SMART" id="SM00822"/>
    </source>
</evidence>
<dbReference type="GO" id="GO:0005783">
    <property type="term" value="C:endoplasmic reticulum"/>
    <property type="evidence" value="ECO:0007669"/>
    <property type="project" value="TreeGrafter"/>
</dbReference>
<dbReference type="PRINTS" id="PR00081">
    <property type="entry name" value="GDHRDH"/>
</dbReference>